<dbReference type="PANTHER" id="PTHR30348">
    <property type="entry name" value="UNCHARACTERIZED PROTEIN YECE"/>
    <property type="match status" value="1"/>
</dbReference>
<dbReference type="AlphaFoldDB" id="A0A2S7WKH3"/>
<evidence type="ECO:0000313" key="2">
    <source>
        <dbReference type="Proteomes" id="UP000238882"/>
    </source>
</evidence>
<dbReference type="Pfam" id="PF01904">
    <property type="entry name" value="DUF72"/>
    <property type="match status" value="1"/>
</dbReference>
<accession>A0A2S7WKH3</accession>
<gene>
    <name evidence="1" type="ORF">BTO18_02335</name>
</gene>
<sequence>MKFGKVDNPEEIDFTLPETHSKTLEVLSKYKKKEKPNFFVGCAKWNRADLKGFYPRGTKDELEYYSKQFNSIELNATFYRNFPAQQFEKWRGKTPDNFKFFPKLGQEISHWKRLNGVEAVVNSYIDNFSNLEEKLGTIFLQLHANFGPKNFEVLKNFIESWPKGLPLAVEVRHKDWFADTSIFNDFTQLLEEHNIANVLVDTAGRRDMVHNRLTNNEAFIRYVGANHASDYNRLDDWVVKLKEWIDAGLQNIHFFIHQNLEKESPLLATHFIKNVNAEFGLDLKIPNQKDDLETNGQMSLL</sequence>
<reference evidence="1 2" key="1">
    <citation type="submission" date="2016-12" db="EMBL/GenBank/DDBJ databases">
        <title>Trade-off between light-utilization and light-protection in marine flavobacteria.</title>
        <authorList>
            <person name="Kumagai Y."/>
            <person name="Yoshizawa S."/>
            <person name="Kogure K."/>
            <person name="Iwasaki W."/>
        </authorList>
    </citation>
    <scope>NUCLEOTIDE SEQUENCE [LARGE SCALE GENOMIC DNA]</scope>
    <source>
        <strain evidence="1 2">NBRC 108759</strain>
    </source>
</reference>
<name>A0A2S7WKH3_9FLAO</name>
<evidence type="ECO:0000313" key="1">
    <source>
        <dbReference type="EMBL" id="PQJ78100.1"/>
    </source>
</evidence>
<dbReference type="EMBL" id="MSCN01000001">
    <property type="protein sequence ID" value="PQJ78100.1"/>
    <property type="molecule type" value="Genomic_DNA"/>
</dbReference>
<dbReference type="Gene3D" id="3.20.20.410">
    <property type="entry name" value="Protein of unknown function UPF0759"/>
    <property type="match status" value="1"/>
</dbReference>
<dbReference type="SUPFAM" id="SSF117396">
    <property type="entry name" value="TM1631-like"/>
    <property type="match status" value="1"/>
</dbReference>
<dbReference type="InterPro" id="IPR002763">
    <property type="entry name" value="DUF72"/>
</dbReference>
<evidence type="ECO:0008006" key="3">
    <source>
        <dbReference type="Google" id="ProtNLM"/>
    </source>
</evidence>
<dbReference type="OrthoDB" id="9780310at2"/>
<proteinExistence type="predicted"/>
<dbReference type="Proteomes" id="UP000238882">
    <property type="component" value="Unassembled WGS sequence"/>
</dbReference>
<dbReference type="InterPro" id="IPR036520">
    <property type="entry name" value="UPF0759_sf"/>
</dbReference>
<organism evidence="1 2">
    <name type="scientific">Polaribacter porphyrae</name>
    <dbReference type="NCBI Taxonomy" id="1137780"/>
    <lineage>
        <taxon>Bacteria</taxon>
        <taxon>Pseudomonadati</taxon>
        <taxon>Bacteroidota</taxon>
        <taxon>Flavobacteriia</taxon>
        <taxon>Flavobacteriales</taxon>
        <taxon>Flavobacteriaceae</taxon>
    </lineage>
</organism>
<dbReference type="RefSeq" id="WP_105014681.1">
    <property type="nucleotide sequence ID" value="NZ_MSCN01000001.1"/>
</dbReference>
<protein>
    <recommendedName>
        <fullName evidence="3">DUF72 domain-containing protein</fullName>
    </recommendedName>
</protein>
<keyword evidence="2" id="KW-1185">Reference proteome</keyword>
<dbReference type="PANTHER" id="PTHR30348:SF9">
    <property type="entry name" value="UPF0759 PROTEIN YECE"/>
    <property type="match status" value="1"/>
</dbReference>
<comment type="caution">
    <text evidence="1">The sequence shown here is derived from an EMBL/GenBank/DDBJ whole genome shotgun (WGS) entry which is preliminary data.</text>
</comment>